<evidence type="ECO:0000259" key="4">
    <source>
        <dbReference type="Pfam" id="PF01507"/>
    </source>
</evidence>
<reference evidence="5" key="1">
    <citation type="submission" date="2021-01" db="EMBL/GenBank/DDBJ databases">
        <title>Modified the classification status of verrucomicrobia.</title>
        <authorList>
            <person name="Feng X."/>
        </authorList>
    </citation>
    <scope>NUCLEOTIDE SEQUENCE</scope>
    <source>
        <strain evidence="5">_KCTC 22039</strain>
    </source>
</reference>
<comment type="subcellular location">
    <subcellularLocation>
        <location evidence="3">Cytoplasm</location>
    </subcellularLocation>
</comment>
<evidence type="ECO:0000256" key="1">
    <source>
        <dbReference type="ARBA" id="ARBA00009732"/>
    </source>
</evidence>
<keyword evidence="3" id="KW-0963">Cytoplasm</keyword>
<dbReference type="GO" id="GO:0005737">
    <property type="term" value="C:cytoplasm"/>
    <property type="evidence" value="ECO:0007669"/>
    <property type="project" value="UniProtKB-SubCell"/>
</dbReference>
<dbReference type="EC" id="1.8.4.8" evidence="3"/>
<keyword evidence="6" id="KW-1185">Reference proteome</keyword>
<name>A0A8J7MFE6_9BACT</name>
<dbReference type="AlphaFoldDB" id="A0A8J7MFE6"/>
<dbReference type="PANTHER" id="PTHR46509">
    <property type="entry name" value="PHOSPHOADENOSINE PHOSPHOSULFATE REDUCTASE"/>
    <property type="match status" value="1"/>
</dbReference>
<evidence type="ECO:0000313" key="6">
    <source>
        <dbReference type="Proteomes" id="UP000624703"/>
    </source>
</evidence>
<protein>
    <recommendedName>
        <fullName evidence="3">Phosphoadenosine 5'-phosphosulfate reductase</fullName>
        <shortName evidence="3">PAPS reductase</shortName>
        <ecNumber evidence="3">1.8.4.8</ecNumber>
    </recommendedName>
    <alternativeName>
        <fullName evidence="3">3'-phosphoadenylylsulfate reductase</fullName>
    </alternativeName>
    <alternativeName>
        <fullName evidence="3">PAPS reductase, thioredoxin dependent</fullName>
    </alternativeName>
    <alternativeName>
        <fullName evidence="3">PAPS sulfotransferase</fullName>
    </alternativeName>
    <alternativeName>
        <fullName evidence="3">PAdoPS reductase</fullName>
    </alternativeName>
</protein>
<dbReference type="UniPathway" id="UPA00140">
    <property type="reaction ID" value="UER00206"/>
</dbReference>
<comment type="caution">
    <text evidence="5">The sequence shown here is derived from an EMBL/GenBank/DDBJ whole genome shotgun (WGS) entry which is preliminary data.</text>
</comment>
<evidence type="ECO:0000313" key="5">
    <source>
        <dbReference type="EMBL" id="MBK1791750.1"/>
    </source>
</evidence>
<dbReference type="SUPFAM" id="SSF52402">
    <property type="entry name" value="Adenine nucleotide alpha hydrolases-like"/>
    <property type="match status" value="1"/>
</dbReference>
<dbReference type="HAMAP" id="MF_00063">
    <property type="entry name" value="CysH"/>
    <property type="match status" value="1"/>
</dbReference>
<dbReference type="InterPro" id="IPR004511">
    <property type="entry name" value="PAPS/APS_Rdtase"/>
</dbReference>
<accession>A0A8J7MFE6</accession>
<dbReference type="Proteomes" id="UP000624703">
    <property type="component" value="Unassembled WGS sequence"/>
</dbReference>
<proteinExistence type="inferred from homology"/>
<dbReference type="NCBIfam" id="TIGR00434">
    <property type="entry name" value="cysH"/>
    <property type="match status" value="1"/>
</dbReference>
<comment type="similarity">
    <text evidence="1 3">Belongs to the PAPS reductase family. CysH subfamily.</text>
</comment>
<gene>
    <name evidence="3" type="primary">cysH</name>
    <name evidence="5" type="ORF">JIN82_11355</name>
</gene>
<dbReference type="PIRSF" id="PIRSF000857">
    <property type="entry name" value="PAPS_reductase"/>
    <property type="match status" value="1"/>
</dbReference>
<dbReference type="Pfam" id="PF01507">
    <property type="entry name" value="PAPS_reduct"/>
    <property type="match status" value="1"/>
</dbReference>
<dbReference type="EMBL" id="JAENIM010000041">
    <property type="protein sequence ID" value="MBK1791750.1"/>
    <property type="molecule type" value="Genomic_DNA"/>
</dbReference>
<keyword evidence="2 3" id="KW-0560">Oxidoreductase</keyword>
<dbReference type="InterPro" id="IPR014729">
    <property type="entry name" value="Rossmann-like_a/b/a_fold"/>
</dbReference>
<comment type="function">
    <text evidence="3">Catalyzes the formation of sulfite from phosphoadenosine 5'-phosphosulfate (PAPS) using thioredoxin as an electron donor.</text>
</comment>
<dbReference type="InterPro" id="IPR002500">
    <property type="entry name" value="PAPS_reduct_dom"/>
</dbReference>
<comment type="catalytic activity">
    <reaction evidence="3">
        <text>[thioredoxin]-disulfide + sulfite + adenosine 3',5'-bisphosphate + 2 H(+) = [thioredoxin]-dithiol + 3'-phosphoadenylyl sulfate</text>
        <dbReference type="Rhea" id="RHEA:11724"/>
        <dbReference type="Rhea" id="RHEA-COMP:10698"/>
        <dbReference type="Rhea" id="RHEA-COMP:10700"/>
        <dbReference type="ChEBI" id="CHEBI:15378"/>
        <dbReference type="ChEBI" id="CHEBI:17359"/>
        <dbReference type="ChEBI" id="CHEBI:29950"/>
        <dbReference type="ChEBI" id="CHEBI:50058"/>
        <dbReference type="ChEBI" id="CHEBI:58339"/>
        <dbReference type="ChEBI" id="CHEBI:58343"/>
        <dbReference type="EC" id="1.8.4.8"/>
    </reaction>
</comment>
<dbReference type="GO" id="GO:0070814">
    <property type="term" value="P:hydrogen sulfide biosynthetic process"/>
    <property type="evidence" value="ECO:0007669"/>
    <property type="project" value="UniProtKB-UniRule"/>
</dbReference>
<dbReference type="GO" id="GO:0019379">
    <property type="term" value="P:sulfate assimilation, phosphoadenylyl sulfate reduction by phosphoadenylyl-sulfate reductase (thioredoxin)"/>
    <property type="evidence" value="ECO:0007669"/>
    <property type="project" value="UniProtKB-UniRule"/>
</dbReference>
<dbReference type="GO" id="GO:0004604">
    <property type="term" value="F:phosphoadenylyl-sulfate reductase (thioredoxin) activity"/>
    <property type="evidence" value="ECO:0007669"/>
    <property type="project" value="UniProtKB-UniRule"/>
</dbReference>
<dbReference type="Gene3D" id="3.40.50.620">
    <property type="entry name" value="HUPs"/>
    <property type="match status" value="1"/>
</dbReference>
<dbReference type="RefSeq" id="WP_200311769.1">
    <property type="nucleotide sequence ID" value="NZ_JAENIM010000041.1"/>
</dbReference>
<sequence length="242" mass="27467">MSESIELLSEAQEVSAAFEHLKAGERIAWLYEKYGSRVVLSSSFGLQAAVMLSLVKEHAPEMPIVWLDTGYLFPETYRYAEQLIDKLDLNVTVYQPQITPARQEALYGKLWEQGEKGHSKYGLINKVEPMARALKELQADVWVSGVRRSQSSTRKGRNFAEQQKKTLKVYPILDWADPQVSAYFYDKKLPKHPLEAEGYQTMGDWHSTNPVVEGQDAESSRFGGQKYECGLHLDSGNADFQI</sequence>
<dbReference type="CDD" id="cd23945">
    <property type="entry name" value="PAPS_reductase"/>
    <property type="match status" value="1"/>
</dbReference>
<feature type="domain" description="Phosphoadenosine phosphosulphate reductase" evidence="4">
    <location>
        <begin position="38"/>
        <end position="210"/>
    </location>
</feature>
<dbReference type="PANTHER" id="PTHR46509:SF1">
    <property type="entry name" value="PHOSPHOADENOSINE PHOSPHOSULFATE REDUCTASE"/>
    <property type="match status" value="1"/>
</dbReference>
<dbReference type="NCBIfam" id="NF002537">
    <property type="entry name" value="PRK02090.1"/>
    <property type="match status" value="1"/>
</dbReference>
<comment type="pathway">
    <text evidence="3">Sulfur metabolism; hydrogen sulfide biosynthesis; sulfite from sulfate: step 3/3.</text>
</comment>
<evidence type="ECO:0000256" key="3">
    <source>
        <dbReference type="HAMAP-Rule" id="MF_00063"/>
    </source>
</evidence>
<feature type="active site" description="Nucleophile; cysteine thiosulfonate intermediate" evidence="3">
    <location>
        <position position="229"/>
    </location>
</feature>
<evidence type="ECO:0000256" key="2">
    <source>
        <dbReference type="ARBA" id="ARBA00023002"/>
    </source>
</evidence>
<comment type="caution">
    <text evidence="3">Lacks conserved residue(s) required for the propagation of feature annotation.</text>
</comment>
<organism evidence="5 6">
    <name type="scientific">Persicirhabdus sediminis</name>
    <dbReference type="NCBI Taxonomy" id="454144"/>
    <lineage>
        <taxon>Bacteria</taxon>
        <taxon>Pseudomonadati</taxon>
        <taxon>Verrucomicrobiota</taxon>
        <taxon>Verrucomicrobiia</taxon>
        <taxon>Verrucomicrobiales</taxon>
        <taxon>Verrucomicrobiaceae</taxon>
        <taxon>Persicirhabdus</taxon>
    </lineage>
</organism>